<sequence>MIHSLLEPSIIKTSAVSAILLVAWFIFWKKNNLARTERELAYVLTLITSFITSLCSLPLVYTLYKGNLSEILVYRTWTVQVTVFFMTFLFLDLVIGSIFYAKKIDPLTGWLHHTVYLMLLIWTIHRQYCSVFVMMCLLEIPTFILSVGSVRNRFRYDYLFAITFVCTRILFHLYVIICAWQLKPFGSIMTALTAFWPLHCHWFYGKNGITINMVKKTQ</sequence>
<evidence type="ECO:0000313" key="3">
    <source>
        <dbReference type="Proteomes" id="UP000716291"/>
    </source>
</evidence>
<feature type="transmembrane region" description="Helical" evidence="1">
    <location>
        <begin position="131"/>
        <end position="151"/>
    </location>
</feature>
<dbReference type="Proteomes" id="UP000716291">
    <property type="component" value="Unassembled WGS sequence"/>
</dbReference>
<keyword evidence="1" id="KW-0472">Membrane</keyword>
<evidence type="ECO:0000256" key="1">
    <source>
        <dbReference type="SAM" id="Phobius"/>
    </source>
</evidence>
<evidence type="ECO:0008006" key="4">
    <source>
        <dbReference type="Google" id="ProtNLM"/>
    </source>
</evidence>
<name>A0A9P6XHZ2_RHIOR</name>
<gene>
    <name evidence="2" type="ORF">G6F64_001603</name>
</gene>
<feature type="transmembrane region" description="Helical" evidence="1">
    <location>
        <begin position="107"/>
        <end position="125"/>
    </location>
</feature>
<keyword evidence="1" id="KW-1133">Transmembrane helix</keyword>
<comment type="caution">
    <text evidence="2">The sequence shown here is derived from an EMBL/GenBank/DDBJ whole genome shotgun (WGS) entry which is preliminary data.</text>
</comment>
<protein>
    <recommendedName>
        <fullName evidence="4">TLC domain-containing protein</fullName>
    </recommendedName>
</protein>
<reference evidence="2" key="1">
    <citation type="journal article" date="2020" name="Microb. Genom.">
        <title>Genetic diversity of clinical and environmental Mucorales isolates obtained from an investigation of mucormycosis cases among solid organ transplant recipients.</title>
        <authorList>
            <person name="Nguyen M.H."/>
            <person name="Kaul D."/>
            <person name="Muto C."/>
            <person name="Cheng S.J."/>
            <person name="Richter R.A."/>
            <person name="Bruno V.M."/>
            <person name="Liu G."/>
            <person name="Beyhan S."/>
            <person name="Sundermann A.J."/>
            <person name="Mounaud S."/>
            <person name="Pasculle A.W."/>
            <person name="Nierman W.C."/>
            <person name="Driscoll E."/>
            <person name="Cumbie R."/>
            <person name="Clancy C.J."/>
            <person name="Dupont C.L."/>
        </authorList>
    </citation>
    <scope>NUCLEOTIDE SEQUENCE</scope>
    <source>
        <strain evidence="2">GL11</strain>
    </source>
</reference>
<organism evidence="2 3">
    <name type="scientific">Rhizopus oryzae</name>
    <name type="common">Mucormycosis agent</name>
    <name type="synonym">Rhizopus arrhizus var. delemar</name>
    <dbReference type="NCBI Taxonomy" id="64495"/>
    <lineage>
        <taxon>Eukaryota</taxon>
        <taxon>Fungi</taxon>
        <taxon>Fungi incertae sedis</taxon>
        <taxon>Mucoromycota</taxon>
        <taxon>Mucoromycotina</taxon>
        <taxon>Mucoromycetes</taxon>
        <taxon>Mucorales</taxon>
        <taxon>Mucorineae</taxon>
        <taxon>Rhizopodaceae</taxon>
        <taxon>Rhizopus</taxon>
    </lineage>
</organism>
<keyword evidence="3" id="KW-1185">Reference proteome</keyword>
<feature type="transmembrane region" description="Helical" evidence="1">
    <location>
        <begin position="81"/>
        <end position="100"/>
    </location>
</feature>
<feature type="transmembrane region" description="Helical" evidence="1">
    <location>
        <begin position="188"/>
        <end position="205"/>
    </location>
</feature>
<dbReference type="AlphaFoldDB" id="A0A9P6XHZ2"/>
<keyword evidence="1" id="KW-0812">Transmembrane</keyword>
<feature type="transmembrane region" description="Helical" evidence="1">
    <location>
        <begin position="158"/>
        <end position="182"/>
    </location>
</feature>
<evidence type="ECO:0000313" key="2">
    <source>
        <dbReference type="EMBL" id="KAG1314263.1"/>
    </source>
</evidence>
<accession>A0A9P6XHZ2</accession>
<dbReference type="EMBL" id="JAANQT010000127">
    <property type="protein sequence ID" value="KAG1314263.1"/>
    <property type="molecule type" value="Genomic_DNA"/>
</dbReference>
<feature type="transmembrane region" description="Helical" evidence="1">
    <location>
        <begin position="6"/>
        <end position="28"/>
    </location>
</feature>
<feature type="transmembrane region" description="Helical" evidence="1">
    <location>
        <begin position="40"/>
        <end position="61"/>
    </location>
</feature>
<proteinExistence type="predicted"/>